<dbReference type="Gramene" id="ERN19043">
    <property type="protein sequence ID" value="ERN19043"/>
    <property type="gene ID" value="AMTR_s00061p00076370"/>
</dbReference>
<dbReference type="EMBL" id="KI392075">
    <property type="protein sequence ID" value="ERN19043.1"/>
    <property type="molecule type" value="Genomic_DNA"/>
</dbReference>
<dbReference type="Gene3D" id="3.10.20.90">
    <property type="entry name" value="Phosphatidylinositol 3-kinase Catalytic Subunit, Chain A, domain 1"/>
    <property type="match status" value="1"/>
</dbReference>
<keyword evidence="4 6" id="KW-0539">Nucleus</keyword>
<evidence type="ECO:0000259" key="7">
    <source>
        <dbReference type="PROSITE" id="PS51745"/>
    </source>
</evidence>
<dbReference type="InterPro" id="IPR053793">
    <property type="entry name" value="PB1-like"/>
</dbReference>
<dbReference type="PROSITE" id="PS51745">
    <property type="entry name" value="PB1"/>
    <property type="match status" value="1"/>
</dbReference>
<evidence type="ECO:0000313" key="9">
    <source>
        <dbReference type="Proteomes" id="UP000017836"/>
    </source>
</evidence>
<comment type="function">
    <text evidence="6">Aux/IAA proteins are short-lived transcriptional factors that function as repressors of early auxin response genes at low auxin concentrations.</text>
</comment>
<dbReference type="AlphaFoldDB" id="U5DF68"/>
<dbReference type="GO" id="GO:0005634">
    <property type="term" value="C:nucleus"/>
    <property type="evidence" value="ECO:0007669"/>
    <property type="project" value="UniProtKB-SubCell"/>
</dbReference>
<accession>U5DF68</accession>
<keyword evidence="2 6" id="KW-0805">Transcription regulation</keyword>
<keyword evidence="6" id="KW-0678">Repressor</keyword>
<dbReference type="Pfam" id="PF02309">
    <property type="entry name" value="AUX_IAA"/>
    <property type="match status" value="1"/>
</dbReference>
<dbReference type="GO" id="GO:0006355">
    <property type="term" value="P:regulation of DNA-templated transcription"/>
    <property type="evidence" value="ECO:0007669"/>
    <property type="project" value="InterPro"/>
</dbReference>
<protein>
    <recommendedName>
        <fullName evidence="6">Auxin-responsive protein</fullName>
    </recommendedName>
</protein>
<evidence type="ECO:0000313" key="8">
    <source>
        <dbReference type="EMBL" id="ERN19043.1"/>
    </source>
</evidence>
<dbReference type="PANTHER" id="PTHR31384:SF161">
    <property type="entry name" value="AUXIN RESPONSE FACTOR 18-LIKE"/>
    <property type="match status" value="1"/>
</dbReference>
<comment type="subcellular location">
    <subcellularLocation>
        <location evidence="1 6">Nucleus</location>
    </subcellularLocation>
</comment>
<gene>
    <name evidence="8" type="ORF">AMTR_s00061p00076370</name>
</gene>
<evidence type="ECO:0000256" key="1">
    <source>
        <dbReference type="ARBA" id="ARBA00004123"/>
    </source>
</evidence>
<comment type="similarity">
    <text evidence="6">Belongs to the Aux/IAA family.</text>
</comment>
<comment type="subunit">
    <text evidence="6">Homodimers and heterodimers.</text>
</comment>
<dbReference type="GO" id="GO:0009734">
    <property type="term" value="P:auxin-activated signaling pathway"/>
    <property type="evidence" value="ECO:0007669"/>
    <property type="project" value="UniProtKB-UniRule"/>
</dbReference>
<dbReference type="STRING" id="13333.U5DF68"/>
<proteinExistence type="inferred from homology"/>
<keyword evidence="5 6" id="KW-0927">Auxin signaling pathway</keyword>
<feature type="domain" description="PB1" evidence="7">
    <location>
        <begin position="40"/>
        <end position="127"/>
    </location>
</feature>
<reference evidence="9" key="1">
    <citation type="journal article" date="2013" name="Science">
        <title>The Amborella genome and the evolution of flowering plants.</title>
        <authorList>
            <consortium name="Amborella Genome Project"/>
        </authorList>
    </citation>
    <scope>NUCLEOTIDE SEQUENCE [LARGE SCALE GENOMIC DNA]</scope>
</reference>
<name>U5DF68_AMBTC</name>
<dbReference type="GO" id="GO:0003677">
    <property type="term" value="F:DNA binding"/>
    <property type="evidence" value="ECO:0007669"/>
    <property type="project" value="InterPro"/>
</dbReference>
<sequence>MKVGFNCKGYLWSGFLMGVADVEDCESSIEGPDEQQLFRRTCTKVLMQEKAVGRAVDLSLLDSYDELATVLESWFEIKGEMTGPNKKWMMVYRDYDGEIMVVGDDPWAEFREVVKQIEILSLSNVRRMMLSDTLPMVSGLPQ</sequence>
<dbReference type="Proteomes" id="UP000017836">
    <property type="component" value="Unassembled WGS sequence"/>
</dbReference>
<evidence type="ECO:0000256" key="5">
    <source>
        <dbReference type="ARBA" id="ARBA00023294"/>
    </source>
</evidence>
<organism evidence="8 9">
    <name type="scientific">Amborella trichopoda</name>
    <dbReference type="NCBI Taxonomy" id="13333"/>
    <lineage>
        <taxon>Eukaryota</taxon>
        <taxon>Viridiplantae</taxon>
        <taxon>Streptophyta</taxon>
        <taxon>Embryophyta</taxon>
        <taxon>Tracheophyta</taxon>
        <taxon>Spermatophyta</taxon>
        <taxon>Magnoliopsida</taxon>
        <taxon>Amborellales</taxon>
        <taxon>Amborellaceae</taxon>
        <taxon>Amborella</taxon>
    </lineage>
</organism>
<dbReference type="PANTHER" id="PTHR31384">
    <property type="entry name" value="AUXIN RESPONSE FACTOR 4-RELATED"/>
    <property type="match status" value="1"/>
</dbReference>
<evidence type="ECO:0000256" key="4">
    <source>
        <dbReference type="ARBA" id="ARBA00023242"/>
    </source>
</evidence>
<dbReference type="InterPro" id="IPR044835">
    <property type="entry name" value="ARF_plant"/>
</dbReference>
<dbReference type="InterPro" id="IPR033389">
    <property type="entry name" value="AUX/IAA_dom"/>
</dbReference>
<evidence type="ECO:0000256" key="6">
    <source>
        <dbReference type="RuleBase" id="RU004549"/>
    </source>
</evidence>
<keyword evidence="3 6" id="KW-0804">Transcription</keyword>
<dbReference type="SUPFAM" id="SSF54277">
    <property type="entry name" value="CAD &amp; PB1 domains"/>
    <property type="match status" value="1"/>
</dbReference>
<keyword evidence="9" id="KW-1185">Reference proteome</keyword>
<evidence type="ECO:0000256" key="2">
    <source>
        <dbReference type="ARBA" id="ARBA00023015"/>
    </source>
</evidence>
<dbReference type="HOGENOM" id="CLU_146440_0_0_1"/>
<evidence type="ECO:0000256" key="3">
    <source>
        <dbReference type="ARBA" id="ARBA00023163"/>
    </source>
</evidence>